<dbReference type="InterPro" id="IPR006029">
    <property type="entry name" value="Neurotrans-gated_channel_TM"/>
</dbReference>
<gene>
    <name evidence="3" type="ORF">GSTENG00001379001</name>
</gene>
<reference evidence="3" key="1">
    <citation type="journal article" date="2004" name="Nature">
        <title>Genome duplication in the teleost fish Tetraodon nigroviridis reveals the early vertebrate proto-karyotype.</title>
        <authorList>
            <person name="Jaillon O."/>
            <person name="Aury J.-M."/>
            <person name="Brunet F."/>
            <person name="Petit J.-L."/>
            <person name="Stange-Thomann N."/>
            <person name="Mauceli E."/>
            <person name="Bouneau L."/>
            <person name="Fischer C."/>
            <person name="Ozouf-Costaz C."/>
            <person name="Bernot A."/>
            <person name="Nicaud S."/>
            <person name="Jaffe D."/>
            <person name="Fisher S."/>
            <person name="Lutfalla G."/>
            <person name="Dossat C."/>
            <person name="Segurens B."/>
            <person name="Dasilva C."/>
            <person name="Salanoubat M."/>
            <person name="Levy M."/>
            <person name="Boudet N."/>
            <person name="Castellano S."/>
            <person name="Anthouard V."/>
            <person name="Jubin C."/>
            <person name="Castelli V."/>
            <person name="Katinka M."/>
            <person name="Vacherie B."/>
            <person name="Biemont C."/>
            <person name="Skalli Z."/>
            <person name="Cattolico L."/>
            <person name="Poulain J."/>
            <person name="De Berardinis V."/>
            <person name="Cruaud C."/>
            <person name="Duprat S."/>
            <person name="Brottier P."/>
            <person name="Coutanceau J.-P."/>
            <person name="Gouzy J."/>
            <person name="Parra G."/>
            <person name="Lardier G."/>
            <person name="Chapple C."/>
            <person name="McKernan K.J."/>
            <person name="McEwan P."/>
            <person name="Bosak S."/>
            <person name="Kellis M."/>
            <person name="Volff J.-N."/>
            <person name="Guigo R."/>
            <person name="Zody M.C."/>
            <person name="Mesirov J."/>
            <person name="Lindblad-Toh K."/>
            <person name="Birren B."/>
            <person name="Nusbaum C."/>
            <person name="Kahn D."/>
            <person name="Robinson-Rechavi M."/>
            <person name="Laudet V."/>
            <person name="Schachter V."/>
            <person name="Quetier F."/>
            <person name="Saurin W."/>
            <person name="Scarpelli C."/>
            <person name="Wincker P."/>
            <person name="Lander E.S."/>
            <person name="Weissenbach J."/>
            <person name="Roest Crollius H."/>
        </authorList>
    </citation>
    <scope>NUCLEOTIDE SEQUENCE [LARGE SCALE GENOMIC DNA]</scope>
</reference>
<keyword evidence="1" id="KW-0812">Transmembrane</keyword>
<proteinExistence type="predicted"/>
<keyword evidence="1" id="KW-0472">Membrane</keyword>
<dbReference type="GO" id="GO:0016020">
    <property type="term" value="C:membrane"/>
    <property type="evidence" value="ECO:0007669"/>
    <property type="project" value="InterPro"/>
</dbReference>
<dbReference type="OrthoDB" id="203862at2759"/>
<dbReference type="KEGG" id="tng:GSTEN00001379G001"/>
<evidence type="ECO:0000259" key="2">
    <source>
        <dbReference type="Pfam" id="PF02932"/>
    </source>
</evidence>
<dbReference type="Pfam" id="PF02932">
    <property type="entry name" value="Neur_chan_memb"/>
    <property type="match status" value="1"/>
</dbReference>
<dbReference type="Gene3D" id="6.10.250.2810">
    <property type="match status" value="1"/>
</dbReference>
<comment type="caution">
    <text evidence="3">The sequence shown here is derived from an EMBL/GenBank/DDBJ whole genome shotgun (WGS) entry which is preliminary data.</text>
</comment>
<dbReference type="AlphaFoldDB" id="Q4TFZ1"/>
<accession>Q4TFZ1</accession>
<feature type="non-terminal residue" evidence="3">
    <location>
        <position position="51"/>
    </location>
</feature>
<evidence type="ECO:0000256" key="1">
    <source>
        <dbReference type="SAM" id="Phobius"/>
    </source>
</evidence>
<sequence>QVSYVKAIDIWMAVCLLFVFSALLEYAAVNFIARQHKETLRFRRRRRHMKV</sequence>
<name>Q4TFZ1_TETNG</name>
<feature type="non-terminal residue" evidence="3">
    <location>
        <position position="1"/>
    </location>
</feature>
<dbReference type="SUPFAM" id="SSF90112">
    <property type="entry name" value="Neurotransmitter-gated ion-channel transmembrane pore"/>
    <property type="match status" value="1"/>
</dbReference>
<keyword evidence="1" id="KW-1133">Transmembrane helix</keyword>
<feature type="transmembrane region" description="Helical" evidence="1">
    <location>
        <begin position="12"/>
        <end position="33"/>
    </location>
</feature>
<evidence type="ECO:0000313" key="3">
    <source>
        <dbReference type="EMBL" id="CAF88191.1"/>
    </source>
</evidence>
<feature type="domain" description="Neurotransmitter-gated ion-channel transmembrane" evidence="2">
    <location>
        <begin position="1"/>
        <end position="48"/>
    </location>
</feature>
<dbReference type="EMBL" id="CAAE01004094">
    <property type="protein sequence ID" value="CAF88191.1"/>
    <property type="molecule type" value="Genomic_DNA"/>
</dbReference>
<reference evidence="3" key="2">
    <citation type="submission" date="2004-02" db="EMBL/GenBank/DDBJ databases">
        <authorList>
            <consortium name="Genoscope"/>
            <consortium name="Whitehead Institute Centre for Genome Research"/>
        </authorList>
    </citation>
    <scope>NUCLEOTIDE SEQUENCE</scope>
</reference>
<dbReference type="InterPro" id="IPR036719">
    <property type="entry name" value="Neuro-gated_channel_TM_sf"/>
</dbReference>
<protein>
    <submittedName>
        <fullName evidence="3">(spotted green pufferfish) hypothetical protein</fullName>
    </submittedName>
</protein>
<dbReference type="GO" id="GO:0006811">
    <property type="term" value="P:monoatomic ion transport"/>
    <property type="evidence" value="ECO:0007669"/>
    <property type="project" value="InterPro"/>
</dbReference>
<organism evidence="3">
    <name type="scientific">Tetraodon nigroviridis</name>
    <name type="common">Spotted green pufferfish</name>
    <name type="synonym">Chelonodon nigroviridis</name>
    <dbReference type="NCBI Taxonomy" id="99883"/>
    <lineage>
        <taxon>Eukaryota</taxon>
        <taxon>Metazoa</taxon>
        <taxon>Chordata</taxon>
        <taxon>Craniata</taxon>
        <taxon>Vertebrata</taxon>
        <taxon>Euteleostomi</taxon>
        <taxon>Actinopterygii</taxon>
        <taxon>Neopterygii</taxon>
        <taxon>Teleostei</taxon>
        <taxon>Neoteleostei</taxon>
        <taxon>Acanthomorphata</taxon>
        <taxon>Eupercaria</taxon>
        <taxon>Tetraodontiformes</taxon>
        <taxon>Tetradontoidea</taxon>
        <taxon>Tetraodontidae</taxon>
        <taxon>Tetraodon</taxon>
    </lineage>
</organism>